<dbReference type="GeneID" id="43882185"/>
<keyword evidence="1" id="KW-0812">Transmembrane</keyword>
<evidence type="ECO:0008006" key="4">
    <source>
        <dbReference type="Google" id="ProtNLM"/>
    </source>
</evidence>
<dbReference type="RefSeq" id="WP_242651240.1">
    <property type="nucleotide sequence ID" value="NZ_AP026804.1"/>
</dbReference>
<dbReference type="EMBL" id="AP026818">
    <property type="protein sequence ID" value="BDR80115.1"/>
    <property type="molecule type" value="Genomic_DNA"/>
</dbReference>
<reference evidence="2 3" key="1">
    <citation type="submission" date="2022-09" db="EMBL/GenBank/DDBJ databases">
        <title>complete genome sequences of Clostridium tetani str. KHSU-234311-028 isolated from soil.</title>
        <authorList>
            <person name="Sekizuka T."/>
            <person name="Shitada C."/>
            <person name="Takahashi M."/>
            <person name="Kuroda M."/>
        </authorList>
    </citation>
    <scope>NUCLEOTIDE SEQUENCE [LARGE SCALE GENOMIC DNA]</scope>
    <source>
        <strain evidence="2 3">KHSU-234311-028</strain>
    </source>
</reference>
<dbReference type="AlphaFoldDB" id="A0ABC8E968"/>
<proteinExistence type="predicted"/>
<gene>
    <name evidence="2" type="ORF">K234311028_03610</name>
</gene>
<evidence type="ECO:0000256" key="1">
    <source>
        <dbReference type="SAM" id="Phobius"/>
    </source>
</evidence>
<dbReference type="Proteomes" id="UP001321763">
    <property type="component" value="Chromosome"/>
</dbReference>
<accession>A0ABC8E968</accession>
<sequence>MMQKRFMAGMILGAAATILMAPQMDRRTKRKMKRTARYMRSMAQDAYDGMTRYMR</sequence>
<feature type="transmembrane region" description="Helical" evidence="1">
    <location>
        <begin position="6"/>
        <end position="24"/>
    </location>
</feature>
<evidence type="ECO:0000313" key="3">
    <source>
        <dbReference type="Proteomes" id="UP001321763"/>
    </source>
</evidence>
<keyword evidence="1" id="KW-1133">Transmembrane helix</keyword>
<keyword evidence="1" id="KW-0472">Membrane</keyword>
<name>A0ABC8E968_CLOTA</name>
<organism evidence="2 3">
    <name type="scientific">Clostridium tetani</name>
    <dbReference type="NCBI Taxonomy" id="1513"/>
    <lineage>
        <taxon>Bacteria</taxon>
        <taxon>Bacillati</taxon>
        <taxon>Bacillota</taxon>
        <taxon>Clostridia</taxon>
        <taxon>Eubacteriales</taxon>
        <taxon>Clostridiaceae</taxon>
        <taxon>Clostridium</taxon>
    </lineage>
</organism>
<protein>
    <recommendedName>
        <fullName evidence="4">YtxH domain-containing protein</fullName>
    </recommendedName>
</protein>
<evidence type="ECO:0000313" key="2">
    <source>
        <dbReference type="EMBL" id="BDR80115.1"/>
    </source>
</evidence>